<keyword evidence="2" id="KW-1185">Reference proteome</keyword>
<comment type="caution">
    <text evidence="1">The sequence shown here is derived from an EMBL/GenBank/DDBJ whole genome shotgun (WGS) entry which is preliminary data.</text>
</comment>
<gene>
    <name evidence="1" type="ORF">PoB_002953700</name>
</gene>
<dbReference type="Proteomes" id="UP000735302">
    <property type="component" value="Unassembled WGS sequence"/>
</dbReference>
<dbReference type="EMBL" id="BLXT01003706">
    <property type="protein sequence ID" value="GFO03032.1"/>
    <property type="molecule type" value="Genomic_DNA"/>
</dbReference>
<proteinExistence type="predicted"/>
<accession>A0AAV4A7Y3</accession>
<name>A0AAV4A7Y3_9GAST</name>
<dbReference type="AlphaFoldDB" id="A0AAV4A7Y3"/>
<evidence type="ECO:0000313" key="1">
    <source>
        <dbReference type="EMBL" id="GFO03032.1"/>
    </source>
</evidence>
<organism evidence="1 2">
    <name type="scientific">Plakobranchus ocellatus</name>
    <dbReference type="NCBI Taxonomy" id="259542"/>
    <lineage>
        <taxon>Eukaryota</taxon>
        <taxon>Metazoa</taxon>
        <taxon>Spiralia</taxon>
        <taxon>Lophotrochozoa</taxon>
        <taxon>Mollusca</taxon>
        <taxon>Gastropoda</taxon>
        <taxon>Heterobranchia</taxon>
        <taxon>Euthyneura</taxon>
        <taxon>Panpulmonata</taxon>
        <taxon>Sacoglossa</taxon>
        <taxon>Placobranchoidea</taxon>
        <taxon>Plakobranchidae</taxon>
        <taxon>Plakobranchus</taxon>
    </lineage>
</organism>
<sequence length="189" mass="21339">QKPSMKVIANSSSFTCHKEFLVVDEDFATFEVEVSGNSPDYIYDEFDGPRFRIQELVMEKGTIREVNGAIICVTFERNAACVKRDIVNKTYCSCEQLGPYVYRVKTVYKIDPTKGKRQGLQLLWPSIHAPALSVVYHLPEIRGFDLDYVCLASTLNELVSIAGVYYESIAVKSTPLFPTPYCSKMIKPS</sequence>
<reference evidence="1 2" key="1">
    <citation type="journal article" date="2021" name="Elife">
        <title>Chloroplast acquisition without the gene transfer in kleptoplastic sea slugs, Plakobranchus ocellatus.</title>
        <authorList>
            <person name="Maeda T."/>
            <person name="Takahashi S."/>
            <person name="Yoshida T."/>
            <person name="Shimamura S."/>
            <person name="Takaki Y."/>
            <person name="Nagai Y."/>
            <person name="Toyoda A."/>
            <person name="Suzuki Y."/>
            <person name="Arimoto A."/>
            <person name="Ishii H."/>
            <person name="Satoh N."/>
            <person name="Nishiyama T."/>
            <person name="Hasebe M."/>
            <person name="Maruyama T."/>
            <person name="Minagawa J."/>
            <person name="Obokata J."/>
            <person name="Shigenobu S."/>
        </authorList>
    </citation>
    <scope>NUCLEOTIDE SEQUENCE [LARGE SCALE GENOMIC DNA]</scope>
</reference>
<feature type="non-terminal residue" evidence="1">
    <location>
        <position position="1"/>
    </location>
</feature>
<evidence type="ECO:0000313" key="2">
    <source>
        <dbReference type="Proteomes" id="UP000735302"/>
    </source>
</evidence>
<protein>
    <submittedName>
        <fullName evidence="1">Uncharacterized protein</fullName>
    </submittedName>
</protein>